<comment type="caution">
    <text evidence="1">The sequence shown here is derived from an EMBL/GenBank/DDBJ whole genome shotgun (WGS) entry which is preliminary data.</text>
</comment>
<dbReference type="EMBL" id="MU267596">
    <property type="protein sequence ID" value="KAH7915838.1"/>
    <property type="molecule type" value="Genomic_DNA"/>
</dbReference>
<keyword evidence="2" id="KW-1185">Reference proteome</keyword>
<evidence type="ECO:0000313" key="2">
    <source>
        <dbReference type="Proteomes" id="UP000790377"/>
    </source>
</evidence>
<evidence type="ECO:0000313" key="1">
    <source>
        <dbReference type="EMBL" id="KAH7915838.1"/>
    </source>
</evidence>
<sequence length="199" mass="22380">MSDVSAEYLVLLDHLQIVKYCRVAPAALWVDLVWNKNISPFCLVNTLYIVARYFPLVGLITGTYDILGQNMDLLTCTGLNGTSDSLLFKRTLCLLHSHKKFKALLTVTYITACIILLSCTIRVMLFGYTDICTQQSSASKSASRDRWTAGTYVAIAFFELCETYGHMAFMTYLDVFLSGRDYDVISRRYKTSHGESGIS</sequence>
<name>A0ACB8ASU4_9AGAM</name>
<organism evidence="1 2">
    <name type="scientific">Hygrophoropsis aurantiaca</name>
    <dbReference type="NCBI Taxonomy" id="72124"/>
    <lineage>
        <taxon>Eukaryota</taxon>
        <taxon>Fungi</taxon>
        <taxon>Dikarya</taxon>
        <taxon>Basidiomycota</taxon>
        <taxon>Agaricomycotina</taxon>
        <taxon>Agaricomycetes</taxon>
        <taxon>Agaricomycetidae</taxon>
        <taxon>Boletales</taxon>
        <taxon>Coniophorineae</taxon>
        <taxon>Hygrophoropsidaceae</taxon>
        <taxon>Hygrophoropsis</taxon>
    </lineage>
</organism>
<protein>
    <submittedName>
        <fullName evidence="1">Uncharacterized protein</fullName>
    </submittedName>
</protein>
<gene>
    <name evidence="1" type="ORF">BJ138DRAFT_1097598</name>
</gene>
<dbReference type="Proteomes" id="UP000790377">
    <property type="component" value="Unassembled WGS sequence"/>
</dbReference>
<reference evidence="1" key="1">
    <citation type="journal article" date="2021" name="New Phytol.">
        <title>Evolutionary innovations through gain and loss of genes in the ectomycorrhizal Boletales.</title>
        <authorList>
            <person name="Wu G."/>
            <person name="Miyauchi S."/>
            <person name="Morin E."/>
            <person name="Kuo A."/>
            <person name="Drula E."/>
            <person name="Varga T."/>
            <person name="Kohler A."/>
            <person name="Feng B."/>
            <person name="Cao Y."/>
            <person name="Lipzen A."/>
            <person name="Daum C."/>
            <person name="Hundley H."/>
            <person name="Pangilinan J."/>
            <person name="Johnson J."/>
            <person name="Barry K."/>
            <person name="LaButti K."/>
            <person name="Ng V."/>
            <person name="Ahrendt S."/>
            <person name="Min B."/>
            <person name="Choi I.G."/>
            <person name="Park H."/>
            <person name="Plett J.M."/>
            <person name="Magnuson J."/>
            <person name="Spatafora J.W."/>
            <person name="Nagy L.G."/>
            <person name="Henrissat B."/>
            <person name="Grigoriev I.V."/>
            <person name="Yang Z.L."/>
            <person name="Xu J."/>
            <person name="Martin F.M."/>
        </authorList>
    </citation>
    <scope>NUCLEOTIDE SEQUENCE</scope>
    <source>
        <strain evidence="1">ATCC 28755</strain>
    </source>
</reference>
<proteinExistence type="predicted"/>
<accession>A0ACB8ASU4</accession>